<protein>
    <submittedName>
        <fullName evidence="2">DUF547 domain-containing protein</fullName>
    </submittedName>
</protein>
<dbReference type="OrthoDB" id="526867at2"/>
<dbReference type="Proteomes" id="UP000540519">
    <property type="component" value="Unassembled WGS sequence"/>
</dbReference>
<name>A0A7X2ZR67_9FLAO</name>
<dbReference type="InterPro" id="IPR006869">
    <property type="entry name" value="DUF547"/>
</dbReference>
<dbReference type="AlphaFoldDB" id="A0A7X2ZR67"/>
<dbReference type="PANTHER" id="PTHR46361:SF3">
    <property type="entry name" value="ELECTRON CARRIER_ PROTEIN DISULFIDE OXIDOREDUCTASE"/>
    <property type="match status" value="1"/>
</dbReference>
<dbReference type="EMBL" id="RCNR01000005">
    <property type="protein sequence ID" value="MUH34882.1"/>
    <property type="molecule type" value="Genomic_DNA"/>
</dbReference>
<dbReference type="PANTHER" id="PTHR46361">
    <property type="entry name" value="ELECTRON CARRIER/ PROTEIN DISULFIDE OXIDOREDUCTASE"/>
    <property type="match status" value="1"/>
</dbReference>
<evidence type="ECO:0000313" key="3">
    <source>
        <dbReference type="Proteomes" id="UP000540519"/>
    </source>
</evidence>
<gene>
    <name evidence="2" type="ORF">D9O36_03435</name>
</gene>
<feature type="domain" description="DUF547" evidence="1">
    <location>
        <begin position="88"/>
        <end position="193"/>
    </location>
</feature>
<proteinExistence type="predicted"/>
<evidence type="ECO:0000313" key="2">
    <source>
        <dbReference type="EMBL" id="MUH34882.1"/>
    </source>
</evidence>
<dbReference type="RefSeq" id="WP_155598848.1">
    <property type="nucleotide sequence ID" value="NZ_RCNR01000005.1"/>
</dbReference>
<evidence type="ECO:0000259" key="1">
    <source>
        <dbReference type="Pfam" id="PF04784"/>
    </source>
</evidence>
<keyword evidence="3" id="KW-1185">Reference proteome</keyword>
<reference evidence="2 3" key="1">
    <citation type="journal article" date="2019" name="Mar. Drugs">
        <title>Comparative Genomics and CAZyme Genome Repertoires of Marine Zobellia amurskyensis KMM 3526(T) and Zobellia laminariae KMM 3676(T).</title>
        <authorList>
            <person name="Chernysheva N."/>
            <person name="Bystritskaya E."/>
            <person name="Stenkova A."/>
            <person name="Golovkin I."/>
            <person name="Nedashkovskaya O."/>
            <person name="Isaeva M."/>
        </authorList>
    </citation>
    <scope>NUCLEOTIDE SEQUENCE [LARGE SCALE GENOMIC DNA]</scope>
    <source>
        <strain evidence="2 3">KMM 3526</strain>
    </source>
</reference>
<dbReference type="Pfam" id="PF04784">
    <property type="entry name" value="DUF547"/>
    <property type="match status" value="1"/>
</dbReference>
<sequence length="256" mass="29574">MQYNLMAKMAVLSIFSLAGLFSFFGGKEMPQHQFLGSERNEILNHSAWNSLLKKYVDNTGNVDYKAFKTDQAALTSYLDDLAHTKPSEKWSKEEGLAYYINLYNAATVQLILDNYPTKSIKDIKDPWGKEWVKIGSETYSLGDIEHKILRKMDEPRIHFAINCASFSCPKLLNEAYTASALENQLQKATEDFVNDPTRNNISKEKLQLSNIFKWYKKDFTENGNLIDYIKEYSHTDINPKASIKYVTYDWSLNEKK</sequence>
<accession>A0A7X2ZR67</accession>
<comment type="caution">
    <text evidence="2">The sequence shown here is derived from an EMBL/GenBank/DDBJ whole genome shotgun (WGS) entry which is preliminary data.</text>
</comment>
<organism evidence="2 3">
    <name type="scientific">Zobellia amurskyensis</name>
    <dbReference type="NCBI Taxonomy" id="248905"/>
    <lineage>
        <taxon>Bacteria</taxon>
        <taxon>Pseudomonadati</taxon>
        <taxon>Bacteroidota</taxon>
        <taxon>Flavobacteriia</taxon>
        <taxon>Flavobacteriales</taxon>
        <taxon>Flavobacteriaceae</taxon>
        <taxon>Zobellia</taxon>
    </lineage>
</organism>